<evidence type="ECO:0000313" key="6">
    <source>
        <dbReference type="Proteomes" id="UP000253551"/>
    </source>
</evidence>
<dbReference type="OrthoDB" id="512920at2759"/>
<name>A0A367IVV4_RHIST</name>
<keyword evidence="6" id="KW-1185">Reference proteome</keyword>
<dbReference type="Gene3D" id="3.40.50.2000">
    <property type="entry name" value="Glycogen Phosphorylase B"/>
    <property type="match status" value="1"/>
</dbReference>
<gene>
    <name evidence="5" type="ORF">CU098_007416</name>
</gene>
<accession>A0A367IVV4</accession>
<dbReference type="GO" id="GO:0016757">
    <property type="term" value="F:glycosyltransferase activity"/>
    <property type="evidence" value="ECO:0007669"/>
    <property type="project" value="UniProtKB-KW"/>
</dbReference>
<dbReference type="STRING" id="4846.A0A367IVV4"/>
<evidence type="ECO:0000256" key="3">
    <source>
        <dbReference type="SAM" id="Phobius"/>
    </source>
</evidence>
<dbReference type="InterPro" id="IPR013534">
    <property type="entry name" value="Starch_synth_cat_dom"/>
</dbReference>
<proteinExistence type="predicted"/>
<protein>
    <recommendedName>
        <fullName evidence="4">Starch synthase catalytic domain-containing protein</fullName>
    </recommendedName>
</protein>
<organism evidence="5 6">
    <name type="scientific">Rhizopus stolonifer</name>
    <name type="common">Rhizopus nigricans</name>
    <dbReference type="NCBI Taxonomy" id="4846"/>
    <lineage>
        <taxon>Eukaryota</taxon>
        <taxon>Fungi</taxon>
        <taxon>Fungi incertae sedis</taxon>
        <taxon>Mucoromycota</taxon>
        <taxon>Mucoromycotina</taxon>
        <taxon>Mucoromycetes</taxon>
        <taxon>Mucorales</taxon>
        <taxon>Mucorineae</taxon>
        <taxon>Rhizopodaceae</taxon>
        <taxon>Rhizopus</taxon>
    </lineage>
</organism>
<feature type="domain" description="Starch synthase catalytic" evidence="4">
    <location>
        <begin position="90"/>
        <end position="319"/>
    </location>
</feature>
<keyword evidence="3" id="KW-0472">Membrane</keyword>
<keyword evidence="3" id="KW-1133">Transmembrane helix</keyword>
<dbReference type="Pfam" id="PF08323">
    <property type="entry name" value="Glyco_transf_5"/>
    <property type="match status" value="1"/>
</dbReference>
<sequence>MTETEELSSPVSNSSFNTKSIKGNKKWHWWNFLSVLIILLVFFETVILFTSYSWLHGERPLVTIVKRQYPITKYTHLDTNLQSNLEKGTRIYHVTKEFGPAVLSDMGRYVTGLAAAQQASGSTKVAIVMPLYSFMRKLATKTELEMMIEVRGKRPGQNLAMEFRVFRMDHAFNPPVQAPSKYEWQMINNINTSVLITPQRAPAPTDVVPVYMISPGNKRPFTQSFKSRTPNDLYNENPYISQEWQDQYFAKAAAAFLAHKATATDEESIFAPIRIVPRVDVVHIHGVSNAYVAKYLLDKKEADDLGPRPPAIIYTMHDTDELKYANTFRSVR</sequence>
<dbReference type="Proteomes" id="UP000253551">
    <property type="component" value="Unassembled WGS sequence"/>
</dbReference>
<comment type="caution">
    <text evidence="5">The sequence shown here is derived from an EMBL/GenBank/DDBJ whole genome shotgun (WGS) entry which is preliminary data.</text>
</comment>
<evidence type="ECO:0000313" key="5">
    <source>
        <dbReference type="EMBL" id="RCH81782.1"/>
    </source>
</evidence>
<dbReference type="EMBL" id="PJQM01005367">
    <property type="protein sequence ID" value="RCH81782.1"/>
    <property type="molecule type" value="Genomic_DNA"/>
</dbReference>
<keyword evidence="1" id="KW-0328">Glycosyltransferase</keyword>
<evidence type="ECO:0000256" key="2">
    <source>
        <dbReference type="ARBA" id="ARBA00022679"/>
    </source>
</evidence>
<keyword evidence="2" id="KW-0808">Transferase</keyword>
<feature type="non-terminal residue" evidence="5">
    <location>
        <position position="332"/>
    </location>
</feature>
<dbReference type="AlphaFoldDB" id="A0A367IVV4"/>
<feature type="transmembrane region" description="Helical" evidence="3">
    <location>
        <begin position="29"/>
        <end position="55"/>
    </location>
</feature>
<evidence type="ECO:0000256" key="1">
    <source>
        <dbReference type="ARBA" id="ARBA00022676"/>
    </source>
</evidence>
<evidence type="ECO:0000259" key="4">
    <source>
        <dbReference type="Pfam" id="PF08323"/>
    </source>
</evidence>
<reference evidence="5 6" key="1">
    <citation type="journal article" date="2018" name="G3 (Bethesda)">
        <title>Phylogenetic and Phylogenomic Definition of Rhizopus Species.</title>
        <authorList>
            <person name="Gryganskyi A.P."/>
            <person name="Golan J."/>
            <person name="Dolatabadi S."/>
            <person name="Mondo S."/>
            <person name="Robb S."/>
            <person name="Idnurm A."/>
            <person name="Muszewska A."/>
            <person name="Steczkiewicz K."/>
            <person name="Masonjones S."/>
            <person name="Liao H.L."/>
            <person name="Gajdeczka M.T."/>
            <person name="Anike F."/>
            <person name="Vuek A."/>
            <person name="Anishchenko I.M."/>
            <person name="Voigt K."/>
            <person name="de Hoog G.S."/>
            <person name="Smith M.E."/>
            <person name="Heitman J."/>
            <person name="Vilgalys R."/>
            <person name="Stajich J.E."/>
        </authorList>
    </citation>
    <scope>NUCLEOTIDE SEQUENCE [LARGE SCALE GENOMIC DNA]</scope>
    <source>
        <strain evidence="5 6">LSU 92-RS-03</strain>
    </source>
</reference>
<keyword evidence="3" id="KW-0812">Transmembrane</keyword>